<dbReference type="Proteomes" id="UP000053923">
    <property type="component" value="Unassembled WGS sequence"/>
</dbReference>
<feature type="region of interest" description="Disordered" evidence="1">
    <location>
        <begin position="104"/>
        <end position="123"/>
    </location>
</feature>
<protein>
    <submittedName>
        <fullName evidence="2">Uncharacterized protein</fullName>
    </submittedName>
</protein>
<evidence type="ECO:0000313" key="3">
    <source>
        <dbReference type="Proteomes" id="UP000053923"/>
    </source>
</evidence>
<reference evidence="3" key="1">
    <citation type="submission" date="2015-10" db="EMBL/GenBank/DDBJ databases">
        <authorList>
            <person name="Ju K.-S."/>
            <person name="Doroghazi J.R."/>
            <person name="Metcalf W.W."/>
        </authorList>
    </citation>
    <scope>NUCLEOTIDE SEQUENCE [LARGE SCALE GENOMIC DNA]</scope>
    <source>
        <strain evidence="3">NRRL 3151</strain>
    </source>
</reference>
<gene>
    <name evidence="2" type="ORF">ADL12_07150</name>
</gene>
<evidence type="ECO:0000256" key="1">
    <source>
        <dbReference type="SAM" id="MobiDB-lite"/>
    </source>
</evidence>
<organism evidence="2 3">
    <name type="scientific">Streptomyces regalis</name>
    <dbReference type="NCBI Taxonomy" id="68262"/>
    <lineage>
        <taxon>Bacteria</taxon>
        <taxon>Bacillati</taxon>
        <taxon>Actinomycetota</taxon>
        <taxon>Actinomycetes</taxon>
        <taxon>Kitasatosporales</taxon>
        <taxon>Streptomycetaceae</taxon>
        <taxon>Streptomyces</taxon>
    </lineage>
</organism>
<comment type="caution">
    <text evidence="2">The sequence shown here is derived from an EMBL/GenBank/DDBJ whole genome shotgun (WGS) entry which is preliminary data.</text>
</comment>
<proteinExistence type="predicted"/>
<sequence length="123" mass="13577">MILEGDGRAEVRNLGGEDWDFDEGWGLTGTGTWQLVKGGSGQTIGGAPAVQVSITNVTGQIQRPPRDIDEWTTEPFAPIAQYTWEFGMERTNEGLQPYYLAGDPDAPNLYHLERSDRPTLAPR</sequence>
<dbReference type="AlphaFoldDB" id="A0A0X3VJM1"/>
<accession>A0A0X3VJM1</accession>
<evidence type="ECO:0000313" key="2">
    <source>
        <dbReference type="EMBL" id="KUL43656.1"/>
    </source>
</evidence>
<name>A0A0X3VJM1_9ACTN</name>
<dbReference type="EMBL" id="LLZG01000033">
    <property type="protein sequence ID" value="KUL43656.1"/>
    <property type="molecule type" value="Genomic_DNA"/>
</dbReference>
<keyword evidence="3" id="KW-1185">Reference proteome</keyword>